<dbReference type="Proteomes" id="UP000504606">
    <property type="component" value="Unplaced"/>
</dbReference>
<evidence type="ECO:0000313" key="3">
    <source>
        <dbReference type="RefSeq" id="XP_052120059.1"/>
    </source>
</evidence>
<sequence length="229" mass="25161">MPRQIPPSASSGVPSPRLAVSPSSPQLGRTTTMEILELLPTAALEERVATLLKKCGPCIGWAPPRRRPSLQQATGSLLECRVQPGARVDLEVTVSAVPPSEQPEFVYWINEECRQRRGADPSALCELGPCVYFREQFALLEEAPPPPPLTVGSPVFIANLSDRQEFIRTARVLLSRVSRLPPETPPSGCTPQWRAAPQCTCPGAPTPCHASWLSFRLFYLNSFQFFNAK</sequence>
<protein>
    <submittedName>
        <fullName evidence="3">Uncharacterized protein LOC113206378</fullName>
    </submittedName>
</protein>
<dbReference type="GeneID" id="113206378"/>
<reference evidence="3" key="1">
    <citation type="submission" date="2025-08" db="UniProtKB">
        <authorList>
            <consortium name="RefSeq"/>
        </authorList>
    </citation>
    <scope>IDENTIFICATION</scope>
    <source>
        <tissue evidence="3">Whole organism</tissue>
    </source>
</reference>
<feature type="region of interest" description="Disordered" evidence="1">
    <location>
        <begin position="1"/>
        <end position="26"/>
    </location>
</feature>
<evidence type="ECO:0000313" key="2">
    <source>
        <dbReference type="Proteomes" id="UP000504606"/>
    </source>
</evidence>
<proteinExistence type="predicted"/>
<dbReference type="RefSeq" id="XP_052120059.1">
    <property type="nucleotide sequence ID" value="XM_052264099.1"/>
</dbReference>
<organism evidence="2 3">
    <name type="scientific">Frankliniella occidentalis</name>
    <name type="common">Western flower thrips</name>
    <name type="synonym">Euthrips occidentalis</name>
    <dbReference type="NCBI Taxonomy" id="133901"/>
    <lineage>
        <taxon>Eukaryota</taxon>
        <taxon>Metazoa</taxon>
        <taxon>Ecdysozoa</taxon>
        <taxon>Arthropoda</taxon>
        <taxon>Hexapoda</taxon>
        <taxon>Insecta</taxon>
        <taxon>Pterygota</taxon>
        <taxon>Neoptera</taxon>
        <taxon>Paraneoptera</taxon>
        <taxon>Thysanoptera</taxon>
        <taxon>Terebrantia</taxon>
        <taxon>Thripoidea</taxon>
        <taxon>Thripidae</taxon>
        <taxon>Frankliniella</taxon>
    </lineage>
</organism>
<evidence type="ECO:0000256" key="1">
    <source>
        <dbReference type="SAM" id="MobiDB-lite"/>
    </source>
</evidence>
<dbReference type="KEGG" id="foc:113206378"/>
<dbReference type="AlphaFoldDB" id="A0A9C6U2U4"/>
<accession>A0A9C6U2U4</accession>
<gene>
    <name evidence="3" type="primary">LOC113206378</name>
</gene>
<keyword evidence="2" id="KW-1185">Reference proteome</keyword>
<name>A0A9C6U2U4_FRAOC</name>